<dbReference type="PANTHER" id="PTHR43739:SF5">
    <property type="entry name" value="EXO-ALPHA-SIALIDASE"/>
    <property type="match status" value="1"/>
</dbReference>
<dbReference type="CDD" id="cd15482">
    <property type="entry name" value="Sialidase_non-viral"/>
    <property type="match status" value="2"/>
</dbReference>
<name>A0A0S2I274_9BACT</name>
<dbReference type="Proteomes" id="UP000064893">
    <property type="component" value="Chromosome"/>
</dbReference>
<dbReference type="InterPro" id="IPR052025">
    <property type="entry name" value="Xyloglucanase_GH74"/>
</dbReference>
<dbReference type="PANTHER" id="PTHR43739">
    <property type="entry name" value="XYLOGLUCANASE (EUROFUNG)"/>
    <property type="match status" value="1"/>
</dbReference>
<dbReference type="InterPro" id="IPR015943">
    <property type="entry name" value="WD40/YVTN_repeat-like_dom_sf"/>
</dbReference>
<dbReference type="EMBL" id="CP013118">
    <property type="protein sequence ID" value="ALO16457.1"/>
    <property type="molecule type" value="Genomic_DNA"/>
</dbReference>
<evidence type="ECO:0008006" key="3">
    <source>
        <dbReference type="Google" id="ProtNLM"/>
    </source>
</evidence>
<dbReference type="Gene3D" id="2.130.10.10">
    <property type="entry name" value="YVTN repeat-like/Quinoprotein amine dehydrogenase"/>
    <property type="match status" value="3"/>
</dbReference>
<evidence type="ECO:0000313" key="2">
    <source>
        <dbReference type="Proteomes" id="UP000064893"/>
    </source>
</evidence>
<dbReference type="OrthoDB" id="9757947at2"/>
<accession>A0A0S2I274</accession>
<dbReference type="SUPFAM" id="SSF110296">
    <property type="entry name" value="Oligoxyloglucan reducing end-specific cellobiohydrolase"/>
    <property type="match status" value="1"/>
</dbReference>
<keyword evidence="2" id="KW-1185">Reference proteome</keyword>
<proteinExistence type="predicted"/>
<reference evidence="1 2" key="1">
    <citation type="submission" date="2015-11" db="EMBL/GenBank/DDBJ databases">
        <title>Description and complete genome sequence of a novel strain predominating in hypersaline microbial mats and representing a new family of the Bacteriodetes phylum.</title>
        <authorList>
            <person name="Spring S."/>
            <person name="Bunk B."/>
            <person name="Sproer C."/>
            <person name="Klenk H.-P."/>
        </authorList>
    </citation>
    <scope>NUCLEOTIDE SEQUENCE [LARGE SCALE GENOMIC DNA]</scope>
    <source>
        <strain evidence="1 2">L21-Spi-D4</strain>
    </source>
</reference>
<gene>
    <name evidence="1" type="ORF">L21SP5_02837</name>
</gene>
<dbReference type="GO" id="GO:0010411">
    <property type="term" value="P:xyloglucan metabolic process"/>
    <property type="evidence" value="ECO:0007669"/>
    <property type="project" value="TreeGrafter"/>
</dbReference>
<dbReference type="AlphaFoldDB" id="A0A0S2I274"/>
<protein>
    <recommendedName>
        <fullName evidence="3">Ycf48-like protein</fullName>
    </recommendedName>
</protein>
<evidence type="ECO:0000313" key="1">
    <source>
        <dbReference type="EMBL" id="ALO16457.1"/>
    </source>
</evidence>
<dbReference type="KEGG" id="blq:L21SP5_02837"/>
<organism evidence="1 2">
    <name type="scientific">Salinivirga cyanobacteriivorans</name>
    <dbReference type="NCBI Taxonomy" id="1307839"/>
    <lineage>
        <taxon>Bacteria</taxon>
        <taxon>Pseudomonadati</taxon>
        <taxon>Bacteroidota</taxon>
        <taxon>Bacteroidia</taxon>
        <taxon>Bacteroidales</taxon>
        <taxon>Salinivirgaceae</taxon>
        <taxon>Salinivirga</taxon>
    </lineage>
</organism>
<dbReference type="STRING" id="1307839.L21SP5_02837"/>
<dbReference type="RefSeq" id="WP_057953826.1">
    <property type="nucleotide sequence ID" value="NZ_CP013118.1"/>
</dbReference>
<sequence>MKKLLLITVILTLLSLAWFGYQKFISNDRFLVAEIAAFGADVNPKADNPDVAAFQNYLQTVDPKAERVPVKRLYNTQKRIDQKHFLRANELEWAQIPTEMGGRTRALAWDPNDGDTAKVWAGSVSGGLWYNNNIHHDSSSWHPAADFWPSLSVSSIAFDPNNTNIMYVGTGEAETAVITYRESGGRGTGMMKSTDGGQTWDLLASTEQFFYVTDVAVRNENGASVVYAGVSSGVYMGDEHQSGPSNGLYRSTDGGQSWTQVLPETATNGAPPVSDIELTASGRIFVGTMNTVDGENGSEIFYSDDGTSGSWTHYTAIADQIVQQPYYNLTGRVKLAAAPSDTNVIYAVFSVGTVDNLLQGFPTWEGKYFLRSDDQGESWTEVNIPTPGGNQWAYLAWHALVIEVDPNNADRLWAGGLDLHRSDDGGQTWQKYSDWAYMYYGGGPQYAHADQHAIAFKPGSSTTAVFGTDGGVFYTNNANGSTTFGDHNFNYNTLQFYSGKISPFEGNNATLGGLQDNGSLLYDGTPLSPNVMVSGGDGGYCYFDPVNEGGYISTVYQNTFQAELDDYTGNYIGDYTSGTFTSPFAVDFENERIFANAVSFTGEHTDELLIVSDFYGNYSGVFADAGTGSNVPFSYIRRSPFSGANTRLWAGTAAGELYRIDVNETTLTSADITGTEFQEGFISCIQTAGSEDTLMVVFSNYGVQSVWVTVDGGQQWKSCEGNLPDIPVRYALFHPEHTQQVMIATETGLWETQDIFATDVVWELHEAFPHVRTDMIDIRTADNTLLAATHGRGMFTATWESSDYTGIEALAVQKLQLNPNPVMVNGEVQLKPGQSGDYKLLVSGASGQLIMQKEARLQPGGIITYAPQQSGLQFITLLINGTKYTNTLIVQ</sequence>